<organism evidence="2 3">
    <name type="scientific">Methylophilus aquaticus</name>
    <dbReference type="NCBI Taxonomy" id="1971610"/>
    <lineage>
        <taxon>Bacteria</taxon>
        <taxon>Pseudomonadati</taxon>
        <taxon>Pseudomonadota</taxon>
        <taxon>Betaproteobacteria</taxon>
        <taxon>Nitrosomonadales</taxon>
        <taxon>Methylophilaceae</taxon>
        <taxon>Methylophilus</taxon>
    </lineage>
</organism>
<evidence type="ECO:0000256" key="1">
    <source>
        <dbReference type="SAM" id="Phobius"/>
    </source>
</evidence>
<keyword evidence="1" id="KW-0472">Membrane</keyword>
<proteinExistence type="predicted"/>
<evidence type="ECO:0000313" key="3">
    <source>
        <dbReference type="Proteomes" id="UP001225906"/>
    </source>
</evidence>
<dbReference type="Pfam" id="PF03929">
    <property type="entry name" value="PepSY_TM"/>
    <property type="match status" value="1"/>
</dbReference>
<dbReference type="PANTHER" id="PTHR34219">
    <property type="entry name" value="IRON-REGULATED INNER MEMBRANE PROTEIN-RELATED"/>
    <property type="match status" value="1"/>
</dbReference>
<comment type="caution">
    <text evidence="2">The sequence shown here is derived from an EMBL/GenBank/DDBJ whole genome shotgun (WGS) entry which is preliminary data.</text>
</comment>
<evidence type="ECO:0000313" key="2">
    <source>
        <dbReference type="EMBL" id="MDP8566689.1"/>
    </source>
</evidence>
<protein>
    <submittedName>
        <fullName evidence="2">PepSY domain-containing protein</fullName>
    </submittedName>
</protein>
<gene>
    <name evidence="2" type="ORF">Q9291_02390</name>
</gene>
<feature type="transmembrane region" description="Helical" evidence="1">
    <location>
        <begin position="191"/>
        <end position="212"/>
    </location>
</feature>
<feature type="transmembrane region" description="Helical" evidence="1">
    <location>
        <begin position="337"/>
        <end position="358"/>
    </location>
</feature>
<keyword evidence="1" id="KW-0812">Transmembrane</keyword>
<dbReference type="InterPro" id="IPR005625">
    <property type="entry name" value="PepSY-ass_TM"/>
</dbReference>
<keyword evidence="1" id="KW-1133">Transmembrane helix</keyword>
<reference evidence="3" key="1">
    <citation type="journal article" date="2019" name="Int. J. Syst. Evol. Microbiol.">
        <title>The Global Catalogue of Microorganisms (GCM) 10K type strain sequencing project: providing services to taxonomists for standard genome sequencing and annotation.</title>
        <authorList>
            <consortium name="The Broad Institute Genomics Platform"/>
            <consortium name="The Broad Institute Genome Sequencing Center for Infectious Disease"/>
            <person name="Wu L."/>
            <person name="Ma J."/>
        </authorList>
    </citation>
    <scope>NUCLEOTIDE SEQUENCE [LARGE SCALE GENOMIC DNA]</scope>
    <source>
        <strain evidence="3">VKM B-3159</strain>
    </source>
</reference>
<dbReference type="EMBL" id="JAVCAP010000002">
    <property type="protein sequence ID" value="MDP8566689.1"/>
    <property type="molecule type" value="Genomic_DNA"/>
</dbReference>
<dbReference type="Proteomes" id="UP001225906">
    <property type="component" value="Unassembled WGS sequence"/>
</dbReference>
<dbReference type="RefSeq" id="WP_306388392.1">
    <property type="nucleotide sequence ID" value="NZ_JAVCAP010000002.1"/>
</dbReference>
<dbReference type="PANTHER" id="PTHR34219:SF3">
    <property type="entry name" value="BLL7967 PROTEIN"/>
    <property type="match status" value="1"/>
</dbReference>
<accession>A0ABT9JQ55</accession>
<keyword evidence="3" id="KW-1185">Reference proteome</keyword>
<sequence length="378" mass="42840">MTPQRLRTWVWIHKWSSLVCTAFMLLLCLTGLPLIFSHEIHHLLGGEIETPNIAHQGPNASMDDLLGAAQSLYPKLVPQYMFRDEDEPLQWTVRLGATPTDQTQLQNVVLDARTAQVLGQPPANEGFLYVMFKLHVDLFAGLPGMLFLGLMGLLLVLAIISGIVLYAPFMRKLAFGEIRHTRGEKLKRLDIHNFIGIVTLSWALVVGLTGVINTWSELLVKYWQFDQMTQMVAPYKHLPPPTQFASLQQSLQVAERTEPAMQLGFIAFPGTPYTSEHHYGIFMRGDTPLTKRLFKPVLVDAQTAQLTDSRDLPWYLVALLVSQPLHFGDYGGMALKWIWAVLDVLTIVVLWTGLKLWWKKRHQYVPDVSTRIALSEAY</sequence>
<name>A0ABT9JQ55_9PROT</name>
<feature type="transmembrane region" description="Helical" evidence="1">
    <location>
        <begin position="145"/>
        <end position="170"/>
    </location>
</feature>